<name>A0A2T5YG31_9BACT</name>
<dbReference type="EMBL" id="QBKI01000006">
    <property type="protein sequence ID" value="PTX18270.1"/>
    <property type="molecule type" value="Genomic_DNA"/>
</dbReference>
<organism evidence="1 2">
    <name type="scientific">Pontibacter mucosus</name>
    <dbReference type="NCBI Taxonomy" id="1649266"/>
    <lineage>
        <taxon>Bacteria</taxon>
        <taxon>Pseudomonadati</taxon>
        <taxon>Bacteroidota</taxon>
        <taxon>Cytophagia</taxon>
        <taxon>Cytophagales</taxon>
        <taxon>Hymenobacteraceae</taxon>
        <taxon>Pontibacter</taxon>
    </lineage>
</organism>
<protein>
    <submittedName>
        <fullName evidence="1">Uncharacterized protein</fullName>
    </submittedName>
</protein>
<sequence>MIRKLNWQVFTEQDRNKAIEELKGKILSNGGYIINSTFFSDLALSLTIEIQENDILKLYASIQESMTISEPGFDNLIVNAGKEWWIFINVTFRQGKGDLKIDVPNVPG</sequence>
<dbReference type="Proteomes" id="UP000244225">
    <property type="component" value="Unassembled WGS sequence"/>
</dbReference>
<dbReference type="RefSeq" id="WP_108212149.1">
    <property type="nucleotide sequence ID" value="NZ_QBKI01000006.1"/>
</dbReference>
<evidence type="ECO:0000313" key="1">
    <source>
        <dbReference type="EMBL" id="PTX18270.1"/>
    </source>
</evidence>
<accession>A0A2T5YG31</accession>
<proteinExistence type="predicted"/>
<dbReference type="AlphaFoldDB" id="A0A2T5YG31"/>
<dbReference type="OrthoDB" id="980625at2"/>
<comment type="caution">
    <text evidence="1">The sequence shown here is derived from an EMBL/GenBank/DDBJ whole genome shotgun (WGS) entry which is preliminary data.</text>
</comment>
<gene>
    <name evidence="1" type="ORF">C8N40_10669</name>
</gene>
<evidence type="ECO:0000313" key="2">
    <source>
        <dbReference type="Proteomes" id="UP000244225"/>
    </source>
</evidence>
<keyword evidence="2" id="KW-1185">Reference proteome</keyword>
<reference evidence="1 2" key="1">
    <citation type="submission" date="2018-04" db="EMBL/GenBank/DDBJ databases">
        <title>Genomic Encyclopedia of Archaeal and Bacterial Type Strains, Phase II (KMG-II): from individual species to whole genera.</title>
        <authorList>
            <person name="Goeker M."/>
        </authorList>
    </citation>
    <scope>NUCLEOTIDE SEQUENCE [LARGE SCALE GENOMIC DNA]</scope>
    <source>
        <strain evidence="1 2">DSM 100162</strain>
    </source>
</reference>